<name>A0A3B0U5T8_9ZZZZ</name>
<dbReference type="AlphaFoldDB" id="A0A3B0U5T8"/>
<organism evidence="1">
    <name type="scientific">hydrothermal vent metagenome</name>
    <dbReference type="NCBI Taxonomy" id="652676"/>
    <lineage>
        <taxon>unclassified sequences</taxon>
        <taxon>metagenomes</taxon>
        <taxon>ecological metagenomes</taxon>
    </lineage>
</organism>
<reference evidence="1" key="1">
    <citation type="submission" date="2018-06" db="EMBL/GenBank/DDBJ databases">
        <authorList>
            <person name="Zhirakovskaya E."/>
        </authorList>
    </citation>
    <scope>NUCLEOTIDE SEQUENCE</scope>
</reference>
<sequence length="71" mass="8173">MLFFIIFGTIVSKINVTLYPNSSNVYNSLAEAFMKSDRALQTIANYKKSLTIDSNNSKVEKYIKKLSHYMK</sequence>
<dbReference type="EMBL" id="UOER01000591">
    <property type="protein sequence ID" value="VAW26411.1"/>
    <property type="molecule type" value="Genomic_DNA"/>
</dbReference>
<protein>
    <submittedName>
        <fullName evidence="1">Uncharacterized protein</fullName>
    </submittedName>
</protein>
<proteinExistence type="predicted"/>
<dbReference type="InterPro" id="IPR011990">
    <property type="entry name" value="TPR-like_helical_dom_sf"/>
</dbReference>
<accession>A0A3B0U5T8</accession>
<dbReference type="Gene3D" id="1.25.40.10">
    <property type="entry name" value="Tetratricopeptide repeat domain"/>
    <property type="match status" value="1"/>
</dbReference>
<gene>
    <name evidence="1" type="ORF">MNBD_BACTEROID04-81</name>
</gene>
<evidence type="ECO:0000313" key="1">
    <source>
        <dbReference type="EMBL" id="VAW26411.1"/>
    </source>
</evidence>
<dbReference type="SUPFAM" id="SSF48452">
    <property type="entry name" value="TPR-like"/>
    <property type="match status" value="1"/>
</dbReference>